<accession>A0ABT0HE02</accession>
<evidence type="ECO:0008006" key="5">
    <source>
        <dbReference type="Google" id="ProtNLM"/>
    </source>
</evidence>
<feature type="transmembrane region" description="Helical" evidence="2">
    <location>
        <begin position="14"/>
        <end position="32"/>
    </location>
</feature>
<evidence type="ECO:0000313" key="4">
    <source>
        <dbReference type="Proteomes" id="UP001202180"/>
    </source>
</evidence>
<gene>
    <name evidence="3" type="ORF">M0L20_00895</name>
</gene>
<evidence type="ECO:0000256" key="2">
    <source>
        <dbReference type="SAM" id="Phobius"/>
    </source>
</evidence>
<reference evidence="3 4" key="1">
    <citation type="submission" date="2022-04" db="EMBL/GenBank/DDBJ databases">
        <title>Spirosoma sp. strain RP8 genome sequencing and assembly.</title>
        <authorList>
            <person name="Jung Y."/>
        </authorList>
    </citation>
    <scope>NUCLEOTIDE SEQUENCE [LARGE SCALE GENOMIC DNA]</scope>
    <source>
        <strain evidence="3 4">RP8</strain>
    </source>
</reference>
<dbReference type="PANTHER" id="PTHR32309:SF13">
    <property type="entry name" value="FERRIC ENTEROBACTIN TRANSPORT PROTEIN FEPE"/>
    <property type="match status" value="1"/>
</dbReference>
<keyword evidence="2" id="KW-0812">Transmembrane</keyword>
<dbReference type="PANTHER" id="PTHR32309">
    <property type="entry name" value="TYROSINE-PROTEIN KINASE"/>
    <property type="match status" value="1"/>
</dbReference>
<keyword evidence="2" id="KW-0472">Membrane</keyword>
<proteinExistence type="predicted"/>
<organism evidence="3 4">
    <name type="scientific">Spirosoma liriopis</name>
    <dbReference type="NCBI Taxonomy" id="2937440"/>
    <lineage>
        <taxon>Bacteria</taxon>
        <taxon>Pseudomonadati</taxon>
        <taxon>Bacteroidota</taxon>
        <taxon>Cytophagia</taxon>
        <taxon>Cytophagales</taxon>
        <taxon>Cytophagaceae</taxon>
        <taxon>Spirosoma</taxon>
    </lineage>
</organism>
<keyword evidence="1" id="KW-0175">Coiled coil</keyword>
<name>A0ABT0HE02_9BACT</name>
<dbReference type="InterPro" id="IPR050445">
    <property type="entry name" value="Bact_polysacc_biosynth/exp"/>
</dbReference>
<dbReference type="InterPro" id="IPR027417">
    <property type="entry name" value="P-loop_NTPase"/>
</dbReference>
<feature type="coiled-coil region" evidence="1">
    <location>
        <begin position="223"/>
        <end position="250"/>
    </location>
</feature>
<keyword evidence="4" id="KW-1185">Reference proteome</keyword>
<dbReference type="Proteomes" id="UP001202180">
    <property type="component" value="Unassembled WGS sequence"/>
</dbReference>
<feature type="transmembrane region" description="Helical" evidence="2">
    <location>
        <begin position="468"/>
        <end position="492"/>
    </location>
</feature>
<evidence type="ECO:0000256" key="1">
    <source>
        <dbReference type="SAM" id="Coils"/>
    </source>
</evidence>
<dbReference type="RefSeq" id="WP_232558945.1">
    <property type="nucleotide sequence ID" value="NZ_JALPRF010000001.1"/>
</dbReference>
<protein>
    <recommendedName>
        <fullName evidence="5">Lipopolysaccharide biosynthesis protein</fullName>
    </recommendedName>
</protein>
<comment type="caution">
    <text evidence="3">The sequence shown here is derived from an EMBL/GenBank/DDBJ whole genome shotgun (WGS) entry which is preliminary data.</text>
</comment>
<evidence type="ECO:0000313" key="3">
    <source>
        <dbReference type="EMBL" id="MCK8490384.1"/>
    </source>
</evidence>
<keyword evidence="2" id="KW-1133">Transmembrane helix</keyword>
<dbReference type="Gene3D" id="3.40.50.300">
    <property type="entry name" value="P-loop containing nucleotide triphosphate hydrolases"/>
    <property type="match status" value="1"/>
</dbReference>
<feature type="coiled-coil region" evidence="1">
    <location>
        <begin position="301"/>
        <end position="355"/>
    </location>
</feature>
<sequence>MTFQGLGRLLKQHLIWFIVFPCLGAGAVFYFMRNETSTYKTKATLYTGLTSGYSLRSTQEGFQTDYSGVSNAFDNILTTLNSNQTLYNVGRDLLSQHLQVTKPSPQQLSAASFQQLQKAIPANVRQSLVRGNDLAYTRSRIDSLSRSQTDNPIRKLMQDGSLPYSPDYISKKLKATRRSASDMLDMEYETDDPAIAQQTLDLAIKELNQRYTSLKSGETNPVVEYYEAKTKEAKKQLDNAESKLRAFNVQHNVLNFEDELKTRSTTRDALVTEYSGEVMRNRAAKAAMDALNQRMSQGGNLLKINTALTDKQAELTEAESQLINARTNGQPQAALDRFQAKIDQKSAELKQIAQNYFAADNTAESIPKMRLVNEWLAKVLEFEESGARMDVIKKRLDEYQKESTAFSPLESEQRQLTRDMTVAEKDYLALVQSLNQATTHRQDIAIDGSLSVLDPPVFPFSPQPAKRWLFTAIGAGAGFVIALLLTALRIWADKRINSLEQAEQRVGSSVTAVFPTVKKFAVNSKASRAAVSMFEQLGNAINIEIEQQRVAAHPPVITLFSLRAKQGKTWFAHGLSRLYAESGERVAYLYPRIAQTDSKFEQEGIAFFPYDLHPNFMNVREPEDLLSREESVEMSGFQKIILELPALVGSPIPLHLVNRSAVSLMILTVHTLWGRRDKQLFTLYSKAAKHPVLIALNKVEGGDTDAPTVGDIEQGVVRTKRFAEPNEVVAGAPTGERVFDQQSK</sequence>
<dbReference type="EMBL" id="JALPRF010000001">
    <property type="protein sequence ID" value="MCK8490384.1"/>
    <property type="molecule type" value="Genomic_DNA"/>
</dbReference>